<dbReference type="Proteomes" id="UP001154282">
    <property type="component" value="Unassembled WGS sequence"/>
</dbReference>
<evidence type="ECO:0000313" key="1">
    <source>
        <dbReference type="EMBL" id="CAI0428094.1"/>
    </source>
</evidence>
<comment type="caution">
    <text evidence="1">The sequence shown here is derived from an EMBL/GenBank/DDBJ whole genome shotgun (WGS) entry which is preliminary data.</text>
</comment>
<dbReference type="PANTHER" id="PTHR34222:SF79">
    <property type="entry name" value="RETROVIRUS-RELATED POL POLYPROTEIN FROM TRANSPOSON TNT 1-94"/>
    <property type="match status" value="1"/>
</dbReference>
<dbReference type="EMBL" id="CAMGYJ010000006">
    <property type="protein sequence ID" value="CAI0428094.1"/>
    <property type="molecule type" value="Genomic_DNA"/>
</dbReference>
<protein>
    <submittedName>
        <fullName evidence="1">Uncharacterized protein</fullName>
    </submittedName>
</protein>
<organism evidence="1 2">
    <name type="scientific">Linum tenue</name>
    <dbReference type="NCBI Taxonomy" id="586396"/>
    <lineage>
        <taxon>Eukaryota</taxon>
        <taxon>Viridiplantae</taxon>
        <taxon>Streptophyta</taxon>
        <taxon>Embryophyta</taxon>
        <taxon>Tracheophyta</taxon>
        <taxon>Spermatophyta</taxon>
        <taxon>Magnoliopsida</taxon>
        <taxon>eudicotyledons</taxon>
        <taxon>Gunneridae</taxon>
        <taxon>Pentapetalae</taxon>
        <taxon>rosids</taxon>
        <taxon>fabids</taxon>
        <taxon>Malpighiales</taxon>
        <taxon>Linaceae</taxon>
        <taxon>Linum</taxon>
    </lineage>
</organism>
<name>A0AAV0L079_9ROSI</name>
<sequence>MAMLAPVQPQGFGLSQPRFEGSRVHYRTPRPSRPIRPHNQSYDAVGSSQMGRRPFCTYCKFNGHTIEQCYKRNGYPPGYTPRPASFNNQYRGQAHSAVTIPPTGSPGITGTLSNLRLSREQYDQLQAYVCDPIGTSTGQSSSGGHLSTSSPYNAAAFVSSVTNPAGPCFGEEDWYG</sequence>
<keyword evidence="2" id="KW-1185">Reference proteome</keyword>
<dbReference type="AlphaFoldDB" id="A0AAV0L079"/>
<gene>
    <name evidence="1" type="ORF">LITE_LOCUS21503</name>
</gene>
<accession>A0AAV0L079</accession>
<reference evidence="1" key="1">
    <citation type="submission" date="2022-08" db="EMBL/GenBank/DDBJ databases">
        <authorList>
            <person name="Gutierrez-Valencia J."/>
        </authorList>
    </citation>
    <scope>NUCLEOTIDE SEQUENCE</scope>
</reference>
<dbReference type="PANTHER" id="PTHR34222">
    <property type="entry name" value="GAG_PRE-INTEGRS DOMAIN-CONTAINING PROTEIN"/>
    <property type="match status" value="1"/>
</dbReference>
<proteinExistence type="predicted"/>
<evidence type="ECO:0000313" key="2">
    <source>
        <dbReference type="Proteomes" id="UP001154282"/>
    </source>
</evidence>